<dbReference type="OrthoDB" id="1936908at2759"/>
<name>A0A5D3DBH2_CUCMM</name>
<evidence type="ECO:0000313" key="3">
    <source>
        <dbReference type="Proteomes" id="UP000321393"/>
    </source>
</evidence>
<reference evidence="3 4" key="1">
    <citation type="submission" date="2019-08" db="EMBL/GenBank/DDBJ databases">
        <title>Draft genome sequences of two oriental melons (Cucumis melo L. var makuwa).</title>
        <authorList>
            <person name="Kwon S.-Y."/>
        </authorList>
    </citation>
    <scope>NUCLEOTIDE SEQUENCE [LARGE SCALE GENOMIC DNA]</scope>
    <source>
        <strain evidence="4">cv. Chang Bougi</strain>
        <strain evidence="3">cv. SW 3</strain>
        <tissue evidence="2">Leaf</tissue>
    </source>
</reference>
<sequence length="74" mass="8518">MEDRFPPIFDKRFSIERLKALGATTFARTTNPTDEGNVDNYKQFEEGLQTEIKAPVTASMDWSNFSRLVKATMR</sequence>
<comment type="caution">
    <text evidence="2">The sequence shown here is derived from an EMBL/GenBank/DDBJ whole genome shotgun (WGS) entry which is preliminary data.</text>
</comment>
<dbReference type="EMBL" id="SSTD01006073">
    <property type="protein sequence ID" value="TYK20906.1"/>
    <property type="molecule type" value="Genomic_DNA"/>
</dbReference>
<accession>A0A5D3DBH2</accession>
<gene>
    <name evidence="2" type="ORF">E5676_scaffold284G00440</name>
    <name evidence="1" type="ORF">E6C27_scaffold43053G00430</name>
</gene>
<evidence type="ECO:0000313" key="2">
    <source>
        <dbReference type="EMBL" id="TYK20906.1"/>
    </source>
</evidence>
<evidence type="ECO:0000313" key="1">
    <source>
        <dbReference type="EMBL" id="KAA0032579.1"/>
    </source>
</evidence>
<protein>
    <submittedName>
        <fullName evidence="2">Uncharacterized protein</fullName>
    </submittedName>
</protein>
<organism evidence="2 4">
    <name type="scientific">Cucumis melo var. makuwa</name>
    <name type="common">Oriental melon</name>
    <dbReference type="NCBI Taxonomy" id="1194695"/>
    <lineage>
        <taxon>Eukaryota</taxon>
        <taxon>Viridiplantae</taxon>
        <taxon>Streptophyta</taxon>
        <taxon>Embryophyta</taxon>
        <taxon>Tracheophyta</taxon>
        <taxon>Spermatophyta</taxon>
        <taxon>Magnoliopsida</taxon>
        <taxon>eudicotyledons</taxon>
        <taxon>Gunneridae</taxon>
        <taxon>Pentapetalae</taxon>
        <taxon>rosids</taxon>
        <taxon>fabids</taxon>
        <taxon>Cucurbitales</taxon>
        <taxon>Cucurbitaceae</taxon>
        <taxon>Benincaseae</taxon>
        <taxon>Cucumis</taxon>
    </lineage>
</organism>
<proteinExistence type="predicted"/>
<dbReference type="Proteomes" id="UP000321393">
    <property type="component" value="Unassembled WGS sequence"/>
</dbReference>
<dbReference type="Proteomes" id="UP000321947">
    <property type="component" value="Unassembled WGS sequence"/>
</dbReference>
<dbReference type="AlphaFoldDB" id="A0A5D3DBH2"/>
<dbReference type="EMBL" id="SSTE01021314">
    <property type="protein sequence ID" value="KAA0032579.1"/>
    <property type="molecule type" value="Genomic_DNA"/>
</dbReference>
<evidence type="ECO:0000313" key="4">
    <source>
        <dbReference type="Proteomes" id="UP000321947"/>
    </source>
</evidence>